<accession>A0AA35YPI8</accession>
<dbReference type="Proteomes" id="UP001177003">
    <property type="component" value="Chromosome 3"/>
</dbReference>
<keyword evidence="3" id="KW-1185">Reference proteome</keyword>
<proteinExistence type="predicted"/>
<name>A0AA35YPI8_LACSI</name>
<protein>
    <submittedName>
        <fullName evidence="2">Uncharacterized protein</fullName>
    </submittedName>
</protein>
<organism evidence="2 3">
    <name type="scientific">Lactuca saligna</name>
    <name type="common">Willowleaf lettuce</name>
    <dbReference type="NCBI Taxonomy" id="75948"/>
    <lineage>
        <taxon>Eukaryota</taxon>
        <taxon>Viridiplantae</taxon>
        <taxon>Streptophyta</taxon>
        <taxon>Embryophyta</taxon>
        <taxon>Tracheophyta</taxon>
        <taxon>Spermatophyta</taxon>
        <taxon>Magnoliopsida</taxon>
        <taxon>eudicotyledons</taxon>
        <taxon>Gunneridae</taxon>
        <taxon>Pentapetalae</taxon>
        <taxon>asterids</taxon>
        <taxon>campanulids</taxon>
        <taxon>Asterales</taxon>
        <taxon>Asteraceae</taxon>
        <taxon>Cichorioideae</taxon>
        <taxon>Cichorieae</taxon>
        <taxon>Lactucinae</taxon>
        <taxon>Lactuca</taxon>
    </lineage>
</organism>
<evidence type="ECO:0000313" key="3">
    <source>
        <dbReference type="Proteomes" id="UP001177003"/>
    </source>
</evidence>
<feature type="compositionally biased region" description="Polar residues" evidence="1">
    <location>
        <begin position="18"/>
        <end position="49"/>
    </location>
</feature>
<gene>
    <name evidence="2" type="ORF">LSALG_LOCUS17568</name>
</gene>
<sequence>MATPPRVSPSDVSSPPRNTENPYIQPINSRIPSSQSRAPVNPTSTSIQPMATRKRHGIVNPSINSNFILTPLPYPFCLKILGTKPRHPLRSLMFYGLPLTCWSTVWRGTLYCLLFLVEKSYRPLEHPRW</sequence>
<reference evidence="2" key="1">
    <citation type="submission" date="2023-04" db="EMBL/GenBank/DDBJ databases">
        <authorList>
            <person name="Vijverberg K."/>
            <person name="Xiong W."/>
            <person name="Schranz E."/>
        </authorList>
    </citation>
    <scope>NUCLEOTIDE SEQUENCE</scope>
</reference>
<feature type="region of interest" description="Disordered" evidence="1">
    <location>
        <begin position="1"/>
        <end position="55"/>
    </location>
</feature>
<dbReference type="AlphaFoldDB" id="A0AA35YPI8"/>
<evidence type="ECO:0000313" key="2">
    <source>
        <dbReference type="EMBL" id="CAI9277654.1"/>
    </source>
</evidence>
<evidence type="ECO:0000256" key="1">
    <source>
        <dbReference type="SAM" id="MobiDB-lite"/>
    </source>
</evidence>
<feature type="compositionally biased region" description="Low complexity" evidence="1">
    <location>
        <begin position="1"/>
        <end position="17"/>
    </location>
</feature>
<dbReference type="EMBL" id="OX465079">
    <property type="protein sequence ID" value="CAI9277654.1"/>
    <property type="molecule type" value="Genomic_DNA"/>
</dbReference>